<feature type="transmembrane region" description="Helical" evidence="9">
    <location>
        <begin position="466"/>
        <end position="494"/>
    </location>
</feature>
<dbReference type="GO" id="GO:0032217">
    <property type="term" value="F:riboflavin transmembrane transporter activity"/>
    <property type="evidence" value="ECO:0007669"/>
    <property type="project" value="UniProtKB-UniRule"/>
</dbReference>
<dbReference type="InterPro" id="IPR009357">
    <property type="entry name" value="Riboflavin_transptr"/>
</dbReference>
<keyword evidence="7 9" id="KW-1133">Transmembrane helix</keyword>
<comment type="subcellular location">
    <subcellularLocation>
        <location evidence="2 9">Cell membrane</location>
        <topology evidence="2 9">Multi-pass membrane protein</topology>
    </subcellularLocation>
</comment>
<dbReference type="PANTHER" id="PTHR12929:SF10">
    <property type="entry name" value="RIBOFLAVIN TRANSPORTER"/>
    <property type="match status" value="1"/>
</dbReference>
<sequence>MTYETSRVACSVLEPNLVTREPAVVAAATAAALPTVIIHGVGEKIDERTSLLATSRSNSRMSGIFTSGLGRKPWVDMLAALFGIGAWVAINGLWVELPLLVAQLPEGWNLPSYLAVIIQIANVGPLAYSLLRSLRPGVRPAPVVYLVLSLGCVASLLLALIWRETSWIAGAEHSTGLLAMVFLLALVDCTSSVLFLPYMAVWRQIYLSSYLVGEGLSGLLPALVALAQGVGGNSMCENVTMVNETDSGNYTYIITQPIPLDPRFGVTEFFYFLMAMMITSATAFTLLEHLPILSSERVEFPSPTDSVAALDTTQSEGRMVKGMWVGKDVERMTTWTLVMMLLGQAWASSLTNGVLPSIQSYSCGAYGNVAYHLAVTLSALANPLAALATLMLPRIRRDLLAGMAMIGTLVAAYIMATAALSPSPPLMGTTGGEALVVIAWVLFTGIMTYVRVEIANQLREEGAKALFWCGAVTQAGSAVGAVVTFLLVNVYYLFTPYYPC</sequence>
<comment type="catalytic activity">
    <reaction evidence="1 9">
        <text>riboflavin(in) = riboflavin(out)</text>
        <dbReference type="Rhea" id="RHEA:35015"/>
        <dbReference type="ChEBI" id="CHEBI:57986"/>
    </reaction>
</comment>
<proteinExistence type="inferred from homology"/>
<keyword evidence="6 9" id="KW-0812">Transmembrane</keyword>
<evidence type="ECO:0000256" key="2">
    <source>
        <dbReference type="ARBA" id="ARBA00004651"/>
    </source>
</evidence>
<comment type="similarity">
    <text evidence="3 9">Belongs to the riboflavin transporter family.</text>
</comment>
<dbReference type="EMBL" id="JAWZYT010000114">
    <property type="protein sequence ID" value="KAK4327897.1"/>
    <property type="molecule type" value="Genomic_DNA"/>
</dbReference>
<name>A0AAE1QMM0_9EUCA</name>
<gene>
    <name evidence="10" type="ORF">Pmani_001647</name>
</gene>
<dbReference type="Proteomes" id="UP001292094">
    <property type="component" value="Unassembled WGS sequence"/>
</dbReference>
<comment type="function">
    <text evidence="9">Plasma membrane transporter mediating the uptake by cells of the water soluble vitamin B2/riboflavin that plays a key role in biochemical oxidation-reduction reactions of the carbohydrate, lipid, and amino acid metabolism.</text>
</comment>
<feature type="transmembrane region" description="Helical" evidence="9">
    <location>
        <begin position="74"/>
        <end position="93"/>
    </location>
</feature>
<feature type="transmembrane region" description="Helical" evidence="9">
    <location>
        <begin position="399"/>
        <end position="422"/>
    </location>
</feature>
<dbReference type="Pfam" id="PF06237">
    <property type="entry name" value="SLC52_ribofla_tr"/>
    <property type="match status" value="1"/>
</dbReference>
<dbReference type="PANTHER" id="PTHR12929">
    <property type="entry name" value="SOLUTE CARRIER FAMILY 52"/>
    <property type="match status" value="1"/>
</dbReference>
<evidence type="ECO:0000313" key="10">
    <source>
        <dbReference type="EMBL" id="KAK4327897.1"/>
    </source>
</evidence>
<evidence type="ECO:0000256" key="1">
    <source>
        <dbReference type="ARBA" id="ARBA00000215"/>
    </source>
</evidence>
<evidence type="ECO:0000256" key="7">
    <source>
        <dbReference type="ARBA" id="ARBA00022989"/>
    </source>
</evidence>
<keyword evidence="11" id="KW-1185">Reference proteome</keyword>
<feature type="transmembrane region" description="Helical" evidence="9">
    <location>
        <begin position="174"/>
        <end position="198"/>
    </location>
</feature>
<feature type="transmembrane region" description="Helical" evidence="9">
    <location>
        <begin position="113"/>
        <end position="131"/>
    </location>
</feature>
<protein>
    <recommendedName>
        <fullName evidence="9">Riboflavin transporter</fullName>
    </recommendedName>
</protein>
<evidence type="ECO:0000313" key="11">
    <source>
        <dbReference type="Proteomes" id="UP001292094"/>
    </source>
</evidence>
<feature type="transmembrane region" description="Helical" evidence="9">
    <location>
        <begin position="210"/>
        <end position="231"/>
    </location>
</feature>
<dbReference type="GO" id="GO:0005886">
    <property type="term" value="C:plasma membrane"/>
    <property type="evidence" value="ECO:0007669"/>
    <property type="project" value="UniProtKB-SubCell"/>
</dbReference>
<feature type="transmembrane region" description="Helical" evidence="9">
    <location>
        <begin position="434"/>
        <end position="454"/>
    </location>
</feature>
<evidence type="ECO:0000256" key="9">
    <source>
        <dbReference type="RuleBase" id="RU368035"/>
    </source>
</evidence>
<comment type="caution">
    <text evidence="10">The sequence shown here is derived from an EMBL/GenBank/DDBJ whole genome shotgun (WGS) entry which is preliminary data.</text>
</comment>
<evidence type="ECO:0000256" key="6">
    <source>
        <dbReference type="ARBA" id="ARBA00022692"/>
    </source>
</evidence>
<feature type="transmembrane region" description="Helical" evidence="9">
    <location>
        <begin position="332"/>
        <end position="349"/>
    </location>
</feature>
<keyword evidence="5 9" id="KW-1003">Cell membrane</keyword>
<evidence type="ECO:0000256" key="4">
    <source>
        <dbReference type="ARBA" id="ARBA00022448"/>
    </source>
</evidence>
<feature type="transmembrane region" description="Helical" evidence="9">
    <location>
        <begin position="143"/>
        <end position="162"/>
    </location>
</feature>
<feature type="transmembrane region" description="Helical" evidence="9">
    <location>
        <begin position="369"/>
        <end position="392"/>
    </location>
</feature>
<accession>A0AAE1QMM0</accession>
<evidence type="ECO:0000256" key="3">
    <source>
        <dbReference type="ARBA" id="ARBA00006366"/>
    </source>
</evidence>
<organism evidence="10 11">
    <name type="scientific">Petrolisthes manimaculis</name>
    <dbReference type="NCBI Taxonomy" id="1843537"/>
    <lineage>
        <taxon>Eukaryota</taxon>
        <taxon>Metazoa</taxon>
        <taxon>Ecdysozoa</taxon>
        <taxon>Arthropoda</taxon>
        <taxon>Crustacea</taxon>
        <taxon>Multicrustacea</taxon>
        <taxon>Malacostraca</taxon>
        <taxon>Eumalacostraca</taxon>
        <taxon>Eucarida</taxon>
        <taxon>Decapoda</taxon>
        <taxon>Pleocyemata</taxon>
        <taxon>Anomura</taxon>
        <taxon>Galatheoidea</taxon>
        <taxon>Porcellanidae</taxon>
        <taxon>Petrolisthes</taxon>
    </lineage>
</organism>
<reference evidence="10" key="1">
    <citation type="submission" date="2023-11" db="EMBL/GenBank/DDBJ databases">
        <title>Genome assemblies of two species of porcelain crab, Petrolisthes cinctipes and Petrolisthes manimaculis (Anomura: Porcellanidae).</title>
        <authorList>
            <person name="Angst P."/>
        </authorList>
    </citation>
    <scope>NUCLEOTIDE SEQUENCE</scope>
    <source>
        <strain evidence="10">PB745_02</strain>
        <tissue evidence="10">Gill</tissue>
    </source>
</reference>
<keyword evidence="4 9" id="KW-0813">Transport</keyword>
<keyword evidence="8 9" id="KW-0472">Membrane</keyword>
<dbReference type="AlphaFoldDB" id="A0AAE1QMM0"/>
<evidence type="ECO:0000256" key="8">
    <source>
        <dbReference type="ARBA" id="ARBA00023136"/>
    </source>
</evidence>
<evidence type="ECO:0000256" key="5">
    <source>
        <dbReference type="ARBA" id="ARBA00022475"/>
    </source>
</evidence>
<feature type="transmembrane region" description="Helical" evidence="9">
    <location>
        <begin position="269"/>
        <end position="287"/>
    </location>
</feature>